<evidence type="ECO:0000313" key="2">
    <source>
        <dbReference type="EMBL" id="ETV97617.1"/>
    </source>
</evidence>
<name>A0A024TW77_9STRA</name>
<dbReference type="eggNOG" id="ENOG502QQNW">
    <property type="taxonomic scope" value="Eukaryota"/>
</dbReference>
<dbReference type="AlphaFoldDB" id="A0A024TW77"/>
<reference evidence="2" key="1">
    <citation type="submission" date="2013-12" db="EMBL/GenBank/DDBJ databases">
        <title>The Genome Sequence of Aphanomyces invadans NJM9701.</title>
        <authorList>
            <consortium name="The Broad Institute Genomics Platform"/>
            <person name="Russ C."/>
            <person name="Tyler B."/>
            <person name="van West P."/>
            <person name="Dieguez-Uribeondo J."/>
            <person name="Young S.K."/>
            <person name="Zeng Q."/>
            <person name="Gargeya S."/>
            <person name="Fitzgerald M."/>
            <person name="Abouelleil A."/>
            <person name="Alvarado L."/>
            <person name="Chapman S.B."/>
            <person name="Gainer-Dewar J."/>
            <person name="Goldberg J."/>
            <person name="Griggs A."/>
            <person name="Gujja S."/>
            <person name="Hansen M."/>
            <person name="Howarth C."/>
            <person name="Imamovic A."/>
            <person name="Ireland A."/>
            <person name="Larimer J."/>
            <person name="McCowan C."/>
            <person name="Murphy C."/>
            <person name="Pearson M."/>
            <person name="Poon T.W."/>
            <person name="Priest M."/>
            <person name="Roberts A."/>
            <person name="Saif S."/>
            <person name="Shea T."/>
            <person name="Sykes S."/>
            <person name="Wortman J."/>
            <person name="Nusbaum C."/>
            <person name="Birren B."/>
        </authorList>
    </citation>
    <scope>NUCLEOTIDE SEQUENCE [LARGE SCALE GENOMIC DNA]</scope>
    <source>
        <strain evidence="2">NJM9701</strain>
    </source>
</reference>
<dbReference type="Gene3D" id="3.30.420.10">
    <property type="entry name" value="Ribonuclease H-like superfamily/Ribonuclease H"/>
    <property type="match status" value="1"/>
</dbReference>
<proteinExistence type="predicted"/>
<dbReference type="EMBL" id="KI913972">
    <property type="protein sequence ID" value="ETV97617.1"/>
    <property type="molecule type" value="Genomic_DNA"/>
</dbReference>
<dbReference type="PANTHER" id="PTHR47169">
    <property type="entry name" value="OS01G0541250 PROTEIN"/>
    <property type="match status" value="1"/>
</dbReference>
<feature type="compositionally biased region" description="Basic and acidic residues" evidence="1">
    <location>
        <begin position="1"/>
        <end position="13"/>
    </location>
</feature>
<accession>A0A024TW77</accession>
<evidence type="ECO:0000256" key="1">
    <source>
        <dbReference type="SAM" id="MobiDB-lite"/>
    </source>
</evidence>
<dbReference type="GeneID" id="20086563"/>
<organism evidence="2">
    <name type="scientific">Aphanomyces invadans</name>
    <dbReference type="NCBI Taxonomy" id="157072"/>
    <lineage>
        <taxon>Eukaryota</taxon>
        <taxon>Sar</taxon>
        <taxon>Stramenopiles</taxon>
        <taxon>Oomycota</taxon>
        <taxon>Saprolegniomycetes</taxon>
        <taxon>Saprolegniales</taxon>
        <taxon>Verrucalvaceae</taxon>
        <taxon>Aphanomyces</taxon>
    </lineage>
</organism>
<dbReference type="GO" id="GO:0003676">
    <property type="term" value="F:nucleic acid binding"/>
    <property type="evidence" value="ECO:0007669"/>
    <property type="project" value="InterPro"/>
</dbReference>
<dbReference type="OrthoDB" id="74246at2759"/>
<evidence type="ECO:0008006" key="3">
    <source>
        <dbReference type="Google" id="ProtNLM"/>
    </source>
</evidence>
<dbReference type="InterPro" id="IPR036397">
    <property type="entry name" value="RNaseH_sf"/>
</dbReference>
<dbReference type="RefSeq" id="XP_008873826.1">
    <property type="nucleotide sequence ID" value="XM_008875604.1"/>
</dbReference>
<dbReference type="VEuPathDB" id="FungiDB:H310_09513"/>
<gene>
    <name evidence="2" type="ORF">H310_09513</name>
</gene>
<protein>
    <recommendedName>
        <fullName evidence="3">Transposase Tc1-like domain-containing protein</fullName>
    </recommendedName>
</protein>
<sequence length="161" mass="18887">MTFNDDRSTDISSRKKGHSGRNLKHDSVAQRLKLVTKARRTTFWFIAAAMGMPRSTLHDYYRRGIFVEYTSAIMPQFTDANQAVRLKWAMDHVHAVTPDDYAFADMMNVVHVDEKWFFATRVSKSYYLAPDEELPHRTCKSKKFITKVMFLSAFARHRWDN</sequence>
<feature type="region of interest" description="Disordered" evidence="1">
    <location>
        <begin position="1"/>
        <end position="22"/>
    </location>
</feature>